<evidence type="ECO:0000313" key="1">
    <source>
        <dbReference type="EMBL" id="QQT99117.1"/>
    </source>
</evidence>
<evidence type="ECO:0000313" key="2">
    <source>
        <dbReference type="Proteomes" id="UP000596202"/>
    </source>
</evidence>
<name>A0A9Q7E7Z8_MYROD</name>
<protein>
    <submittedName>
        <fullName evidence="1">Uncharacterized protein</fullName>
    </submittedName>
</protein>
<dbReference type="OrthoDB" id="1028464at2"/>
<proteinExistence type="predicted"/>
<sequence>MINNKNKKVIVKEWLSFFPSLEEYSSNKCYKIIGPFVIGIELITLPSGEKYRPHFVIYPLYKMDLKACLKYPELMFEFYNTKGLQFNLPYQDLDEQFKEAQIIVAKTLKISLTSHTVSLESFNDLIENELYYNSSYRSHSGKIASLLELKFYASLYVGNQTKIEKILHEILETSENWDMNMFETWFGKFEIWFESLKEMQSKRKLFIDQIESNKQDKKMVKLQVAELIL</sequence>
<organism evidence="1 2">
    <name type="scientific">Myroides odoratus</name>
    <name type="common">Flavobacterium odoratum</name>
    <dbReference type="NCBI Taxonomy" id="256"/>
    <lineage>
        <taxon>Bacteria</taxon>
        <taxon>Pseudomonadati</taxon>
        <taxon>Bacteroidota</taxon>
        <taxon>Flavobacteriia</taxon>
        <taxon>Flavobacteriales</taxon>
        <taxon>Flavobacteriaceae</taxon>
        <taxon>Myroides</taxon>
    </lineage>
</organism>
<dbReference type="RefSeq" id="WP_002986801.1">
    <property type="nucleotide sequence ID" value="NZ_CP068108.1"/>
</dbReference>
<accession>A0A9Q7E7Z8</accession>
<dbReference type="AlphaFoldDB" id="A0A9Q7E7Z8"/>
<dbReference type="EMBL" id="CP068108">
    <property type="protein sequence ID" value="QQT99117.1"/>
    <property type="molecule type" value="Genomic_DNA"/>
</dbReference>
<gene>
    <name evidence="1" type="ORF">I6I88_12955</name>
</gene>
<reference evidence="1 2" key="1">
    <citation type="submission" date="2021-01" db="EMBL/GenBank/DDBJ databases">
        <title>FDA dAtabase for Regulatory Grade micrObial Sequences (FDA-ARGOS): Supporting development and validation of Infectious Disease Dx tests.</title>
        <authorList>
            <person name="Sproer C."/>
            <person name="Gronow S."/>
            <person name="Severitt S."/>
            <person name="Schroder I."/>
            <person name="Tallon L."/>
            <person name="Sadzewicz L."/>
            <person name="Zhao X."/>
            <person name="Boylan J."/>
            <person name="Ott S."/>
            <person name="Bowen H."/>
            <person name="Vavikolanu K."/>
            <person name="Mehta A."/>
            <person name="Aluvathingal J."/>
            <person name="Nadendla S."/>
            <person name="Lowell S."/>
            <person name="Myers T."/>
            <person name="Yan Y."/>
            <person name="Sichtig H."/>
        </authorList>
    </citation>
    <scope>NUCLEOTIDE SEQUENCE [LARGE SCALE GENOMIC DNA]</scope>
    <source>
        <strain evidence="1 2">FDAARGOS_1131</strain>
    </source>
</reference>
<dbReference type="Proteomes" id="UP000596202">
    <property type="component" value="Chromosome"/>
</dbReference>
<dbReference type="GeneID" id="93528577"/>